<evidence type="ECO:0000259" key="1">
    <source>
        <dbReference type="Pfam" id="PF21634"/>
    </source>
</evidence>
<organism evidence="3 4">
    <name type="scientific">Bugula neritina</name>
    <name type="common">Brown bryozoan</name>
    <name type="synonym">Sertularia neritina</name>
    <dbReference type="NCBI Taxonomy" id="10212"/>
    <lineage>
        <taxon>Eukaryota</taxon>
        <taxon>Metazoa</taxon>
        <taxon>Spiralia</taxon>
        <taxon>Lophotrochozoa</taxon>
        <taxon>Bryozoa</taxon>
        <taxon>Gymnolaemata</taxon>
        <taxon>Cheilostomatida</taxon>
        <taxon>Flustrina</taxon>
        <taxon>Buguloidea</taxon>
        <taxon>Bugulidae</taxon>
        <taxon>Bugula</taxon>
    </lineage>
</organism>
<protein>
    <submittedName>
        <fullName evidence="3">MOV10</fullName>
    </submittedName>
</protein>
<dbReference type="Proteomes" id="UP000593567">
    <property type="component" value="Unassembled WGS sequence"/>
</dbReference>
<dbReference type="InterPro" id="IPR049080">
    <property type="entry name" value="MOV-10-like_beta-barrel"/>
</dbReference>
<evidence type="ECO:0000313" key="3">
    <source>
        <dbReference type="EMBL" id="KAF6019923.1"/>
    </source>
</evidence>
<evidence type="ECO:0000313" key="4">
    <source>
        <dbReference type="Proteomes" id="UP000593567"/>
    </source>
</evidence>
<sequence>MIQIDFKLRQYSAITLNEVDMWEPLSITCTVNGTRYGSSKDVSLLGSPGGDHKVEYHVFNQTSNTFTFVSCSHKYKQKQVEIILTDEFNVTQGSTRSISPKGSCWITVQLKPKSTCSMYLNLKMEFLPISRKKFFIVRHIECNYMSSEYFKMFERLAPQELDEVEEEDDEVFDNLHLIEYFPPMESLLENTLELKPYDIPVKIQKIKISEFEPKQMKELREKLNIQRLTYKNYNQYFQTLIYLEEVQMAKDIRQYTIKRTTMVKDRKDYKAGVPRYRLPVPGLAERKPSVLRGDKLHVAPLPPKRYKYAGLVYDTSQNDAYLVFNPTYGCINCLL</sequence>
<feature type="domain" description="Helicase MOV-10 helical" evidence="2">
    <location>
        <begin position="211"/>
        <end position="254"/>
    </location>
</feature>
<accession>A0A7J7J1D9</accession>
<evidence type="ECO:0000259" key="2">
    <source>
        <dbReference type="Pfam" id="PF21635"/>
    </source>
</evidence>
<dbReference type="Pfam" id="PF21634">
    <property type="entry name" value="MOV-10_beta-barrel"/>
    <property type="match status" value="1"/>
</dbReference>
<dbReference type="InterPro" id="IPR049079">
    <property type="entry name" value="Mov-10_helical"/>
</dbReference>
<dbReference type="EMBL" id="VXIV02003204">
    <property type="protein sequence ID" value="KAF6019923.1"/>
    <property type="molecule type" value="Genomic_DNA"/>
</dbReference>
<feature type="domain" description="Helicase MOV-10-like beta-barrel" evidence="1">
    <location>
        <begin position="257"/>
        <end position="326"/>
    </location>
</feature>
<name>A0A7J7J1D9_BUGNE</name>
<keyword evidence="4" id="KW-1185">Reference proteome</keyword>
<reference evidence="3" key="1">
    <citation type="submission" date="2020-06" db="EMBL/GenBank/DDBJ databases">
        <title>Draft genome of Bugula neritina, a colonial animal packing powerful symbionts and potential medicines.</title>
        <authorList>
            <person name="Rayko M."/>
        </authorList>
    </citation>
    <scope>NUCLEOTIDE SEQUENCE [LARGE SCALE GENOMIC DNA]</scope>
    <source>
        <strain evidence="3">Kwan_BN1</strain>
    </source>
</reference>
<gene>
    <name evidence="3" type="ORF">EB796_021743</name>
</gene>
<proteinExistence type="predicted"/>
<comment type="caution">
    <text evidence="3">The sequence shown here is derived from an EMBL/GenBank/DDBJ whole genome shotgun (WGS) entry which is preliminary data.</text>
</comment>
<dbReference type="OrthoDB" id="6513042at2759"/>
<dbReference type="Pfam" id="PF21635">
    <property type="entry name" value="Mov-10_helical"/>
    <property type="match status" value="1"/>
</dbReference>
<dbReference type="AlphaFoldDB" id="A0A7J7J1D9"/>